<evidence type="ECO:0000313" key="2">
    <source>
        <dbReference type="Proteomes" id="UP001519306"/>
    </source>
</evidence>
<keyword evidence="2" id="KW-1185">Reference proteome</keyword>
<sequence length="461" mass="51580">MTNYLLVDFGSTYTKLTLVDIDKCEILAQTKNITTINEGIMVGYKSALKKLKEQFKKDIVFEKVLACSSAAGGLKMISIGLSRDLTVEAGKRAALGAGARILKTYSYELSERDLDEIESLNCDIILLSGGTNGGNYKNILFNAKKLSSRNLKIPIVVAGNENVREEIEEIFEKEKIEYYITENVMPKVNILNADPVRNIIREIFMNRIVQAKGIDTFRDYIDGIFLPTPAAVLKAAELLSKGTKDESGIGDLIVVDIGGATTDIHSVSKNKLKDIETRFEGLEEPFAKRTVEGDLGMRYSAISLYETVGEEKLKSYLKINSEIYTSCKIRSENIEMVPKSKEEYLFDEAMAKSAVELAIKRHSGKLRKEYSNGRYIYYQKGKNLRDVLTIIGTGGVIINSKNPKEILSAVENNKDSLILTPKTAKYFSDDYYILSAMGLLGMLKPNESIKIMKKYLKWSCD</sequence>
<dbReference type="PIRSF" id="PIRSF004729">
    <property type="entry name" value="MutL"/>
    <property type="match status" value="1"/>
</dbReference>
<evidence type="ECO:0000313" key="1">
    <source>
        <dbReference type="EMBL" id="MBP2025757.1"/>
    </source>
</evidence>
<dbReference type="Pfam" id="PF13941">
    <property type="entry name" value="MutL"/>
    <property type="match status" value="1"/>
</dbReference>
<gene>
    <name evidence="1" type="ORF">J2Z71_001304</name>
</gene>
<accession>A0ABS4KDB9</accession>
<proteinExistence type="predicted"/>
<dbReference type="Proteomes" id="UP001519306">
    <property type="component" value="Unassembled WGS sequence"/>
</dbReference>
<dbReference type="NCBIfam" id="NF040745">
    <property type="entry name" value="accessory_GlmL"/>
    <property type="match status" value="1"/>
</dbReference>
<dbReference type="NCBIfam" id="TIGR01319">
    <property type="entry name" value="glmL_fam"/>
    <property type="match status" value="1"/>
</dbReference>
<organism evidence="1 2">
    <name type="scientific">Peptoniphilus stercorisuis</name>
    <dbReference type="NCBI Taxonomy" id="1436965"/>
    <lineage>
        <taxon>Bacteria</taxon>
        <taxon>Bacillati</taxon>
        <taxon>Bacillota</taxon>
        <taxon>Tissierellia</taxon>
        <taxon>Tissierellales</taxon>
        <taxon>Peptoniphilaceae</taxon>
        <taxon>Peptoniphilus</taxon>
    </lineage>
</organism>
<dbReference type="RefSeq" id="WP_210061213.1">
    <property type="nucleotide sequence ID" value="NZ_JAGGLJ010000012.1"/>
</dbReference>
<name>A0ABS4KDB9_9FIRM</name>
<comment type="caution">
    <text evidence="1">The sequence shown here is derived from an EMBL/GenBank/DDBJ whole genome shotgun (WGS) entry which is preliminary data.</text>
</comment>
<protein>
    <submittedName>
        <fullName evidence="1">Uncharacterized protein (TIGR01319 family)</fullName>
    </submittedName>
</protein>
<dbReference type="EMBL" id="JAGGLJ010000012">
    <property type="protein sequence ID" value="MBP2025757.1"/>
    <property type="molecule type" value="Genomic_DNA"/>
</dbReference>
<reference evidence="1 2" key="1">
    <citation type="submission" date="2021-03" db="EMBL/GenBank/DDBJ databases">
        <title>Genomic Encyclopedia of Type Strains, Phase IV (KMG-IV): sequencing the most valuable type-strain genomes for metagenomic binning, comparative biology and taxonomic classification.</title>
        <authorList>
            <person name="Goeker M."/>
        </authorList>
    </citation>
    <scope>NUCLEOTIDE SEQUENCE [LARGE SCALE GENOMIC DNA]</scope>
    <source>
        <strain evidence="1 2">DSM 27563</strain>
    </source>
</reference>
<dbReference type="InterPro" id="IPR006230">
    <property type="entry name" value="MutL"/>
</dbReference>